<dbReference type="PANTHER" id="PTHR43292">
    <property type="entry name" value="ACYL-COA DEHYDROGENASE"/>
    <property type="match status" value="1"/>
</dbReference>
<dbReference type="InterPro" id="IPR036250">
    <property type="entry name" value="AcylCo_DH-like_C"/>
</dbReference>
<dbReference type="Proteomes" id="UP000272778">
    <property type="component" value="Unassembled WGS sequence"/>
</dbReference>
<comment type="caution">
    <text evidence="9">The sequence shown here is derived from an EMBL/GenBank/DDBJ whole genome shotgun (WGS) entry which is preliminary data.</text>
</comment>
<accession>A0A3N6N9W9</accession>
<dbReference type="Pfam" id="PF00441">
    <property type="entry name" value="Acyl-CoA_dh_1"/>
    <property type="match status" value="2"/>
</dbReference>
<keyword evidence="10" id="KW-1185">Reference proteome</keyword>
<feature type="domain" description="Acyl-CoA dehydrogenase/oxidase N-terminal" evidence="8">
    <location>
        <begin position="372"/>
        <end position="479"/>
    </location>
</feature>
<feature type="domain" description="Acyl-CoA oxidase/dehydrogenase middle" evidence="7">
    <location>
        <begin position="483"/>
        <end position="576"/>
    </location>
</feature>
<dbReference type="Pfam" id="PF02771">
    <property type="entry name" value="Acyl-CoA_dh_N"/>
    <property type="match status" value="1"/>
</dbReference>
<reference evidence="9 10" key="1">
    <citation type="submission" date="2018-11" db="EMBL/GenBank/DDBJ databases">
        <title>Paraburkholderia sp. DHOA04, isolated from soil.</title>
        <authorList>
            <person name="Gao Z.-H."/>
            <person name="Qiu L.-H."/>
            <person name="Fu J.-C."/>
        </authorList>
    </citation>
    <scope>NUCLEOTIDE SEQUENCE [LARGE SCALE GENOMIC DNA]</scope>
    <source>
        <strain evidence="9 10">DHOA04</strain>
    </source>
</reference>
<sequence length="745" mass="79316">MTSPVTTDENGGMTDEDRELIRDNVRALLSKHWPAEHALTLANDPAEVRSLLRLLGEQGLLDLGSTQSAGGLREALVVLQELGRAACPAAVREAVLTNWLLDSAGADSALASAVHEGQASLAVVFGAGDQSGGLWLSVAGGKLNGEAGGVEGMAAATHLVVLSDDVAGFAIVERDSPGVSHELTPGLAVPSFARVRFDDVPATLIPLPDQARRDVELLSRLCLLARALGAAERGFELAVDHAKQRHQFGQPIGRFQAIQHKLADALTELDGSRLTLAHASEAFDLGVDHWRYFACAAFAYASPALRQVTLETHHVLGAIGYAEEHEAPRHFRRAHADLIRHGGVRSARAELAEALIDAGGVLPEYDLGSTGNAFRAEVRAWLNEHWVKPRAASGAADVVIGAFDPEYARGLGEKGWNALSWPVEFGGQARTPLEQLAFVEETQLAGAPSSRGAIQAHALMQFGSEAQRSEFLPRIASGEVTFCLGYSEPESGSDLASLKTTALRDGDEWVINGQKLWTTGAEYADYMWLAARTDPDAKSKHAGISVFIVPMNTPGITIRPSMAMYGHTFCTEFLDNVRVPASALVGEVNQGWAIITSALATERISMGGFVATVRAAFEKMLAEVRASTRLAGDATVRERIGTLAAEIEVARQLLTRSARLAEAGVQVTFEAGMSKIFSGELMQRVGEAALDIFGSDASLSTGSVGAVAQGRLEHLLRHSIMIVVGGGTNEIQRTLIAQRGLGLPR</sequence>
<comment type="similarity">
    <text evidence="2">Belongs to the acyl-CoA dehydrogenase family.</text>
</comment>
<dbReference type="Gene3D" id="2.40.110.10">
    <property type="entry name" value="Butyryl-CoA Dehydrogenase, subunit A, domain 2"/>
    <property type="match status" value="1"/>
</dbReference>
<dbReference type="PANTHER" id="PTHR43292:SF3">
    <property type="entry name" value="ACYL-COA DEHYDROGENASE FADE29"/>
    <property type="match status" value="1"/>
</dbReference>
<dbReference type="InterPro" id="IPR009075">
    <property type="entry name" value="AcylCo_DH/oxidase_C"/>
</dbReference>
<dbReference type="InterPro" id="IPR052161">
    <property type="entry name" value="Mycobact_Acyl-CoA_DH"/>
</dbReference>
<evidence type="ECO:0000313" key="9">
    <source>
        <dbReference type="EMBL" id="RQH05037.1"/>
    </source>
</evidence>
<dbReference type="Gene3D" id="1.20.140.10">
    <property type="entry name" value="Butyryl-CoA Dehydrogenase, subunit A, domain 3"/>
    <property type="match status" value="2"/>
</dbReference>
<evidence type="ECO:0000259" key="6">
    <source>
        <dbReference type="Pfam" id="PF00441"/>
    </source>
</evidence>
<dbReference type="AlphaFoldDB" id="A0A3N6N9W9"/>
<keyword evidence="5" id="KW-0560">Oxidoreductase</keyword>
<keyword evidence="4" id="KW-0274">FAD</keyword>
<dbReference type="InterPro" id="IPR006091">
    <property type="entry name" value="Acyl-CoA_Oxase/DH_mid-dom"/>
</dbReference>
<evidence type="ECO:0000256" key="2">
    <source>
        <dbReference type="ARBA" id="ARBA00009347"/>
    </source>
</evidence>
<dbReference type="RefSeq" id="WP_124152171.1">
    <property type="nucleotide sequence ID" value="NZ_RQIS01000011.1"/>
</dbReference>
<dbReference type="FunFam" id="2.40.110.10:FF:000011">
    <property type="entry name" value="Acyl-CoA dehydrogenase FadE34"/>
    <property type="match status" value="1"/>
</dbReference>
<evidence type="ECO:0000256" key="3">
    <source>
        <dbReference type="ARBA" id="ARBA00022630"/>
    </source>
</evidence>
<evidence type="ECO:0000256" key="4">
    <source>
        <dbReference type="ARBA" id="ARBA00022827"/>
    </source>
</evidence>
<dbReference type="Pfam" id="PF02770">
    <property type="entry name" value="Acyl-CoA_dh_M"/>
    <property type="match status" value="1"/>
</dbReference>
<keyword evidence="3" id="KW-0285">Flavoprotein</keyword>
<proteinExistence type="inferred from homology"/>
<evidence type="ECO:0000256" key="1">
    <source>
        <dbReference type="ARBA" id="ARBA00001974"/>
    </source>
</evidence>
<dbReference type="GO" id="GO:0005886">
    <property type="term" value="C:plasma membrane"/>
    <property type="evidence" value="ECO:0007669"/>
    <property type="project" value="TreeGrafter"/>
</dbReference>
<dbReference type="SUPFAM" id="SSF56645">
    <property type="entry name" value="Acyl-CoA dehydrogenase NM domain-like"/>
    <property type="match status" value="2"/>
</dbReference>
<dbReference type="GO" id="GO:0016627">
    <property type="term" value="F:oxidoreductase activity, acting on the CH-CH group of donors"/>
    <property type="evidence" value="ECO:0007669"/>
    <property type="project" value="InterPro"/>
</dbReference>
<feature type="domain" description="Acyl-CoA dehydrogenase/oxidase C-terminal" evidence="6">
    <location>
        <begin position="589"/>
        <end position="740"/>
    </location>
</feature>
<evidence type="ECO:0000259" key="8">
    <source>
        <dbReference type="Pfam" id="PF02771"/>
    </source>
</evidence>
<dbReference type="InterPro" id="IPR009100">
    <property type="entry name" value="AcylCoA_DH/oxidase_NM_dom_sf"/>
</dbReference>
<evidence type="ECO:0000259" key="7">
    <source>
        <dbReference type="Pfam" id="PF02770"/>
    </source>
</evidence>
<dbReference type="EMBL" id="RQIS01000011">
    <property type="protein sequence ID" value="RQH05037.1"/>
    <property type="molecule type" value="Genomic_DNA"/>
</dbReference>
<name>A0A3N6N9W9_9BURK</name>
<dbReference type="InterPro" id="IPR046373">
    <property type="entry name" value="Acyl-CoA_Oxase/DH_mid-dom_sf"/>
</dbReference>
<evidence type="ECO:0000256" key="5">
    <source>
        <dbReference type="ARBA" id="ARBA00023002"/>
    </source>
</evidence>
<dbReference type="InterPro" id="IPR037069">
    <property type="entry name" value="AcylCoA_DH/ox_N_sf"/>
</dbReference>
<evidence type="ECO:0000313" key="10">
    <source>
        <dbReference type="Proteomes" id="UP000272778"/>
    </source>
</evidence>
<dbReference type="InterPro" id="IPR013786">
    <property type="entry name" value="AcylCoA_DH/ox_N"/>
</dbReference>
<comment type="cofactor">
    <cofactor evidence="1">
        <name>FAD</name>
        <dbReference type="ChEBI" id="CHEBI:57692"/>
    </cofactor>
</comment>
<dbReference type="GO" id="GO:0050660">
    <property type="term" value="F:flavin adenine dinucleotide binding"/>
    <property type="evidence" value="ECO:0007669"/>
    <property type="project" value="InterPro"/>
</dbReference>
<dbReference type="OrthoDB" id="9770681at2"/>
<protein>
    <submittedName>
        <fullName evidence="9">Acyl-CoA dehydrogenase</fullName>
    </submittedName>
</protein>
<feature type="domain" description="Acyl-CoA dehydrogenase/oxidase C-terminal" evidence="6">
    <location>
        <begin position="219"/>
        <end position="352"/>
    </location>
</feature>
<dbReference type="Gene3D" id="1.10.540.10">
    <property type="entry name" value="Acyl-CoA dehydrogenase/oxidase, N-terminal domain"/>
    <property type="match status" value="2"/>
</dbReference>
<organism evidence="9 10">
    <name type="scientific">Paraburkholderia dinghuensis</name>
    <dbReference type="NCBI Taxonomy" id="2305225"/>
    <lineage>
        <taxon>Bacteria</taxon>
        <taxon>Pseudomonadati</taxon>
        <taxon>Pseudomonadota</taxon>
        <taxon>Betaproteobacteria</taxon>
        <taxon>Burkholderiales</taxon>
        <taxon>Burkholderiaceae</taxon>
        <taxon>Paraburkholderia</taxon>
    </lineage>
</organism>
<dbReference type="SUPFAM" id="SSF47203">
    <property type="entry name" value="Acyl-CoA dehydrogenase C-terminal domain-like"/>
    <property type="match status" value="2"/>
</dbReference>
<gene>
    <name evidence="9" type="ORF">D1Y85_16680</name>
</gene>